<reference evidence="2 3" key="1">
    <citation type="submission" date="2017-12" db="EMBL/GenBank/DDBJ databases">
        <title>Integrating genomic resources of turbot (Scophthalmus maximus) in depth evaluation of genetic and physical mapping variation across individuals.</title>
        <authorList>
            <person name="Martinez P."/>
        </authorList>
    </citation>
    <scope>NUCLEOTIDE SEQUENCE [LARGE SCALE GENOMIC DNA]</scope>
</reference>
<evidence type="ECO:0000313" key="3">
    <source>
        <dbReference type="Proteomes" id="UP000246464"/>
    </source>
</evidence>
<gene>
    <name evidence="2" type="ORF">SMAX5B_013863</name>
</gene>
<keyword evidence="3" id="KW-1185">Reference proteome</keyword>
<sequence length="63" mass="6969">MAQSPEGLQCLPAQSQEHGGLTRRPALHEESWTGAVEGHQHSNRTGICSCEEKQEEHYKSPAK</sequence>
<dbReference type="Proteomes" id="UP000246464">
    <property type="component" value="Chromosome 16"/>
</dbReference>
<accession>A0A2U9CGD6</accession>
<evidence type="ECO:0000256" key="1">
    <source>
        <dbReference type="SAM" id="MobiDB-lite"/>
    </source>
</evidence>
<dbReference type="EMBL" id="CP026258">
    <property type="protein sequence ID" value="AWP15538.1"/>
    <property type="molecule type" value="Genomic_DNA"/>
</dbReference>
<organism evidence="2 3">
    <name type="scientific">Scophthalmus maximus</name>
    <name type="common">Turbot</name>
    <name type="synonym">Psetta maxima</name>
    <dbReference type="NCBI Taxonomy" id="52904"/>
    <lineage>
        <taxon>Eukaryota</taxon>
        <taxon>Metazoa</taxon>
        <taxon>Chordata</taxon>
        <taxon>Craniata</taxon>
        <taxon>Vertebrata</taxon>
        <taxon>Euteleostomi</taxon>
        <taxon>Actinopterygii</taxon>
        <taxon>Neopterygii</taxon>
        <taxon>Teleostei</taxon>
        <taxon>Neoteleostei</taxon>
        <taxon>Acanthomorphata</taxon>
        <taxon>Carangaria</taxon>
        <taxon>Pleuronectiformes</taxon>
        <taxon>Pleuronectoidei</taxon>
        <taxon>Scophthalmidae</taxon>
        <taxon>Scophthalmus</taxon>
    </lineage>
</organism>
<name>A0A2U9CGD6_SCOMX</name>
<proteinExistence type="predicted"/>
<dbReference type="AlphaFoldDB" id="A0A2U9CGD6"/>
<protein>
    <submittedName>
        <fullName evidence="2">Uncharacterized protein</fullName>
    </submittedName>
</protein>
<evidence type="ECO:0000313" key="2">
    <source>
        <dbReference type="EMBL" id="AWP15538.1"/>
    </source>
</evidence>
<feature type="region of interest" description="Disordered" evidence="1">
    <location>
        <begin position="1"/>
        <end position="25"/>
    </location>
</feature>